<dbReference type="AlphaFoldDB" id="A0A6A6WM59"/>
<proteinExistence type="predicted"/>
<keyword evidence="4" id="KW-1185">Reference proteome</keyword>
<evidence type="ECO:0000256" key="2">
    <source>
        <dbReference type="SAM" id="SignalP"/>
    </source>
</evidence>
<keyword evidence="2" id="KW-0732">Signal</keyword>
<feature type="compositionally biased region" description="Low complexity" evidence="1">
    <location>
        <begin position="148"/>
        <end position="183"/>
    </location>
</feature>
<feature type="signal peptide" evidence="2">
    <location>
        <begin position="1"/>
        <end position="18"/>
    </location>
</feature>
<dbReference type="Proteomes" id="UP000799437">
    <property type="component" value="Unassembled WGS sequence"/>
</dbReference>
<evidence type="ECO:0000256" key="1">
    <source>
        <dbReference type="SAM" id="MobiDB-lite"/>
    </source>
</evidence>
<organism evidence="3 4">
    <name type="scientific">Pseudovirgaria hyperparasitica</name>
    <dbReference type="NCBI Taxonomy" id="470096"/>
    <lineage>
        <taxon>Eukaryota</taxon>
        <taxon>Fungi</taxon>
        <taxon>Dikarya</taxon>
        <taxon>Ascomycota</taxon>
        <taxon>Pezizomycotina</taxon>
        <taxon>Dothideomycetes</taxon>
        <taxon>Dothideomycetes incertae sedis</taxon>
        <taxon>Acrospermales</taxon>
        <taxon>Acrospermaceae</taxon>
        <taxon>Pseudovirgaria</taxon>
    </lineage>
</organism>
<gene>
    <name evidence="3" type="ORF">EJ05DRAFT_472160</name>
</gene>
<dbReference type="RefSeq" id="XP_033605694.1">
    <property type="nucleotide sequence ID" value="XM_033743129.1"/>
</dbReference>
<protein>
    <submittedName>
        <fullName evidence="3">Uncharacterized protein</fullName>
    </submittedName>
</protein>
<feature type="region of interest" description="Disordered" evidence="1">
    <location>
        <begin position="141"/>
        <end position="183"/>
    </location>
</feature>
<dbReference type="GeneID" id="54484183"/>
<accession>A0A6A6WM59</accession>
<evidence type="ECO:0000313" key="4">
    <source>
        <dbReference type="Proteomes" id="UP000799437"/>
    </source>
</evidence>
<feature type="chain" id="PRO_5025571892" evidence="2">
    <location>
        <begin position="19"/>
        <end position="211"/>
    </location>
</feature>
<name>A0A6A6WM59_9PEZI</name>
<reference evidence="3" key="1">
    <citation type="journal article" date="2020" name="Stud. Mycol.">
        <title>101 Dothideomycetes genomes: a test case for predicting lifestyles and emergence of pathogens.</title>
        <authorList>
            <person name="Haridas S."/>
            <person name="Albert R."/>
            <person name="Binder M."/>
            <person name="Bloem J."/>
            <person name="Labutti K."/>
            <person name="Salamov A."/>
            <person name="Andreopoulos B."/>
            <person name="Baker S."/>
            <person name="Barry K."/>
            <person name="Bills G."/>
            <person name="Bluhm B."/>
            <person name="Cannon C."/>
            <person name="Castanera R."/>
            <person name="Culley D."/>
            <person name="Daum C."/>
            <person name="Ezra D."/>
            <person name="Gonzalez J."/>
            <person name="Henrissat B."/>
            <person name="Kuo A."/>
            <person name="Liang C."/>
            <person name="Lipzen A."/>
            <person name="Lutzoni F."/>
            <person name="Magnuson J."/>
            <person name="Mondo S."/>
            <person name="Nolan M."/>
            <person name="Ohm R."/>
            <person name="Pangilinan J."/>
            <person name="Park H.-J."/>
            <person name="Ramirez L."/>
            <person name="Alfaro M."/>
            <person name="Sun H."/>
            <person name="Tritt A."/>
            <person name="Yoshinaga Y."/>
            <person name="Zwiers L.-H."/>
            <person name="Turgeon B."/>
            <person name="Goodwin S."/>
            <person name="Spatafora J."/>
            <person name="Crous P."/>
            <person name="Grigoriev I."/>
        </authorList>
    </citation>
    <scope>NUCLEOTIDE SEQUENCE</scope>
    <source>
        <strain evidence="3">CBS 121739</strain>
    </source>
</reference>
<sequence>MKPVFTVGLIALAQLATAVQDPLITHAPRLIPRQNDGELVGYVSTSGASEVITPAQQCDPTATLTSSGAYATCCPTSGSCNFFTSCSDGNLLAASTNVYCDQGYCNTGVIVPTAGASDGLSYLACWATEYGTDPFALVQTPGDAMATNSGDNDSSENGSPMSTRGTTTRASSSVSDSAAPSSTSGGAAAYVGSDALSGGVLGVFAMVFGML</sequence>
<dbReference type="OrthoDB" id="3791842at2759"/>
<dbReference type="EMBL" id="ML996565">
    <property type="protein sequence ID" value="KAF2763243.1"/>
    <property type="molecule type" value="Genomic_DNA"/>
</dbReference>
<evidence type="ECO:0000313" key="3">
    <source>
        <dbReference type="EMBL" id="KAF2763243.1"/>
    </source>
</evidence>